<dbReference type="InterPro" id="IPR006994">
    <property type="entry name" value="TCF25/Rqc1"/>
</dbReference>
<feature type="compositionally biased region" description="Acidic residues" evidence="1">
    <location>
        <begin position="50"/>
        <end position="61"/>
    </location>
</feature>
<evidence type="ECO:0000256" key="1">
    <source>
        <dbReference type="SAM" id="MobiDB-lite"/>
    </source>
</evidence>
<feature type="compositionally biased region" description="Basic residues" evidence="1">
    <location>
        <begin position="87"/>
        <end position="97"/>
    </location>
</feature>
<reference evidence="2" key="1">
    <citation type="journal article" date="2020" name="J. Eukaryot. Microbiol.">
        <title>De novo Sequencing, Assembly and Annotation of the Transcriptome for the Free-Living Testate Amoeba Arcella intermedia.</title>
        <authorList>
            <person name="Ribeiro G.M."/>
            <person name="Porfirio-Sousa A.L."/>
            <person name="Maurer-Alcala X.X."/>
            <person name="Katz L.A."/>
            <person name="Lahr D.J.G."/>
        </authorList>
    </citation>
    <scope>NUCLEOTIDE SEQUENCE</scope>
</reference>
<protein>
    <recommendedName>
        <fullName evidence="3">Transcription factor 25</fullName>
    </recommendedName>
</protein>
<name>A0A6B2L053_9EUKA</name>
<dbReference type="AlphaFoldDB" id="A0A6B2L053"/>
<evidence type="ECO:0008006" key="3">
    <source>
        <dbReference type="Google" id="ProtNLM"/>
    </source>
</evidence>
<dbReference type="GO" id="GO:1990112">
    <property type="term" value="C:RQC complex"/>
    <property type="evidence" value="ECO:0007669"/>
    <property type="project" value="TreeGrafter"/>
</dbReference>
<feature type="compositionally biased region" description="Basic and acidic residues" evidence="1">
    <location>
        <begin position="62"/>
        <end position="86"/>
    </location>
</feature>
<accession>A0A6B2L053</accession>
<dbReference type="PANTHER" id="PTHR22684:SF0">
    <property type="entry name" value="RIBOSOME QUALITY CONTROL COMPLEX SUBUNIT TCF25"/>
    <property type="match status" value="1"/>
</dbReference>
<feature type="region of interest" description="Disordered" evidence="1">
    <location>
        <begin position="1"/>
        <end position="115"/>
    </location>
</feature>
<proteinExistence type="predicted"/>
<sequence>MATRAHRKKLEKEAKEKKELPAKEREESEEDVEVVAPKGAQKKNPFLFLCEDDEDKEDDSEQSDKEDSSDHSQIKESDTKVAEVPKSKGKKGNVTKKGKIEPAQATNENEEKDEDEDFDQILEQYGTAPQTIKSENVKKSEVQLLLINPSCLNPQNEEKKIFGSKIVKQANRQERGGNRGGRGGRGGRQVILQKNKKFYMVTPRDSWPPVSATFIEMVLAESKNGINYFKIKWSPEYHNAQQHFFECVETGDPNTLTHLLQKFPYHVDSMLQLCEACKLTNQTDLALEFLEKILFFFENSWNYLFKPTQNTYGRLEYTHPENRSFFVAIVRQIQMLDRRGCSRTCLELCKLLLTMDLSDPMGALLMIDTFCIRSREYVFLLDLYFSQQFPENLQYLPNFAFNAALAKFHIENNKEEQEKLSEGFLSKKDLSSASEMLISAIFLFPGIVPLLLPKAGIDRLFITYNGERLNVLEQPFYLSTPDFPVLNRLQTLYISRNFALWKVPQVQDWLRKIVSDVTLRVLANDPMVENSRAIVEETFKGKEDTFVKHYMLSEIGEVLDLLPPELSRGGFEIYDAVDRPRTTSTPQNPLALFFQSLFPWHQQPQNQGEWLATVMQQLGFEDPQE</sequence>
<organism evidence="2">
    <name type="scientific">Arcella intermedia</name>
    <dbReference type="NCBI Taxonomy" id="1963864"/>
    <lineage>
        <taxon>Eukaryota</taxon>
        <taxon>Amoebozoa</taxon>
        <taxon>Tubulinea</taxon>
        <taxon>Elardia</taxon>
        <taxon>Arcellinida</taxon>
        <taxon>Sphaerothecina</taxon>
        <taxon>Arcellidae</taxon>
        <taxon>Arcella</taxon>
    </lineage>
</organism>
<evidence type="ECO:0000313" key="2">
    <source>
        <dbReference type="EMBL" id="NDV30238.1"/>
    </source>
</evidence>
<dbReference type="PANTHER" id="PTHR22684">
    <property type="entry name" value="NULP1-RELATED"/>
    <property type="match status" value="1"/>
</dbReference>
<dbReference type="EMBL" id="GIBP01001269">
    <property type="protein sequence ID" value="NDV30238.1"/>
    <property type="molecule type" value="Transcribed_RNA"/>
</dbReference>
<feature type="compositionally biased region" description="Basic and acidic residues" evidence="1">
    <location>
        <begin position="10"/>
        <end position="26"/>
    </location>
</feature>
<dbReference type="Pfam" id="PF04910">
    <property type="entry name" value="Tcf25"/>
    <property type="match status" value="1"/>
</dbReference>